<accession>A0A0F9PTH5</accession>
<gene>
    <name evidence="1" type="ORF">LCGC14_0858210</name>
</gene>
<dbReference type="AlphaFoldDB" id="A0A0F9PTH5"/>
<sequence length="230" mass="25677">MKLPQLFSYILLLCLFSAFGKTQACEYAGSNISFILKETEKAFENTDLQITRFHIYKALDAISKSDQQLTDCSCTQATESLDEVALLLKNATKTTTLASTRILLKKTLVQITAALSAIRDHDLHKNISGSEEFQNGTSKIGEDDKLAEPPNGKLLKEKIDIALTKYKLSLQNVINTVNCKEARRFALNIYENCEQQLLRADLSEGKKYYNLKTKEITGDALLLIGDCSNP</sequence>
<protein>
    <submittedName>
        <fullName evidence="1">Uncharacterized protein</fullName>
    </submittedName>
</protein>
<name>A0A0F9PTH5_9ZZZZ</name>
<proteinExistence type="predicted"/>
<organism evidence="1">
    <name type="scientific">marine sediment metagenome</name>
    <dbReference type="NCBI Taxonomy" id="412755"/>
    <lineage>
        <taxon>unclassified sequences</taxon>
        <taxon>metagenomes</taxon>
        <taxon>ecological metagenomes</taxon>
    </lineage>
</organism>
<dbReference type="EMBL" id="LAZR01002593">
    <property type="protein sequence ID" value="KKN28052.1"/>
    <property type="molecule type" value="Genomic_DNA"/>
</dbReference>
<reference evidence="1" key="1">
    <citation type="journal article" date="2015" name="Nature">
        <title>Complex archaea that bridge the gap between prokaryotes and eukaryotes.</title>
        <authorList>
            <person name="Spang A."/>
            <person name="Saw J.H."/>
            <person name="Jorgensen S.L."/>
            <person name="Zaremba-Niedzwiedzka K."/>
            <person name="Martijn J."/>
            <person name="Lind A.E."/>
            <person name="van Eijk R."/>
            <person name="Schleper C."/>
            <person name="Guy L."/>
            <person name="Ettema T.J."/>
        </authorList>
    </citation>
    <scope>NUCLEOTIDE SEQUENCE</scope>
</reference>
<comment type="caution">
    <text evidence="1">The sequence shown here is derived from an EMBL/GenBank/DDBJ whole genome shotgun (WGS) entry which is preliminary data.</text>
</comment>
<evidence type="ECO:0000313" key="1">
    <source>
        <dbReference type="EMBL" id="KKN28052.1"/>
    </source>
</evidence>